<evidence type="ECO:0000313" key="5">
    <source>
        <dbReference type="Proteomes" id="UP001432180"/>
    </source>
</evidence>
<keyword evidence="2" id="KW-0812">Transmembrane</keyword>
<feature type="domain" description="SPOR" evidence="3">
    <location>
        <begin position="161"/>
        <end position="240"/>
    </location>
</feature>
<dbReference type="PROSITE" id="PS51724">
    <property type="entry name" value="SPOR"/>
    <property type="match status" value="1"/>
</dbReference>
<dbReference type="InterPro" id="IPR052521">
    <property type="entry name" value="Cell_div_SPOR-domain"/>
</dbReference>
<dbReference type="PANTHER" id="PTHR38687">
    <property type="entry name" value="CELL DIVISION PROTEIN DEDD-RELATED"/>
    <property type="match status" value="1"/>
</dbReference>
<dbReference type="InterPro" id="IPR007730">
    <property type="entry name" value="SPOR-like_dom"/>
</dbReference>
<proteinExistence type="predicted"/>
<keyword evidence="2" id="KW-1133">Transmembrane helix</keyword>
<dbReference type="RefSeq" id="WP_328987465.1">
    <property type="nucleotide sequence ID" value="NZ_CP121472.1"/>
</dbReference>
<dbReference type="InterPro" id="IPR036680">
    <property type="entry name" value="SPOR-like_sf"/>
</dbReference>
<reference evidence="4 5" key="1">
    <citation type="journal article" date="2023" name="Microorganisms">
        <title>Thiorhodovibrio frisius and Trv. litoralis spp. nov., Two Novel Members from a Clade of Fastidious Purple Sulfur Bacteria That Exhibit Unique Red-Shifted Light-Harvesting Capabilities.</title>
        <authorList>
            <person name="Methner A."/>
            <person name="Kuzyk S.B."/>
            <person name="Petersen J."/>
            <person name="Bauer S."/>
            <person name="Brinkmann H."/>
            <person name="Sichau K."/>
            <person name="Wanner G."/>
            <person name="Wolf J."/>
            <person name="Neumann-Schaal M."/>
            <person name="Henke P."/>
            <person name="Tank M."/>
            <person name="Sproer C."/>
            <person name="Bunk B."/>
            <person name="Overmann J."/>
        </authorList>
    </citation>
    <scope>NUCLEOTIDE SEQUENCE [LARGE SCALE GENOMIC DNA]</scope>
    <source>
        <strain evidence="4 5">DSM 6702</strain>
    </source>
</reference>
<organism evidence="4 5">
    <name type="scientific">Thiorhodovibrio winogradskyi</name>
    <dbReference type="NCBI Taxonomy" id="77007"/>
    <lineage>
        <taxon>Bacteria</taxon>
        <taxon>Pseudomonadati</taxon>
        <taxon>Pseudomonadota</taxon>
        <taxon>Gammaproteobacteria</taxon>
        <taxon>Chromatiales</taxon>
        <taxon>Chromatiaceae</taxon>
        <taxon>Thiorhodovibrio</taxon>
    </lineage>
</organism>
<dbReference type="Gene3D" id="3.30.70.1070">
    <property type="entry name" value="Sporulation related repeat"/>
    <property type="match status" value="1"/>
</dbReference>
<feature type="region of interest" description="Disordered" evidence="1">
    <location>
        <begin position="35"/>
        <end position="164"/>
    </location>
</feature>
<sequence>MDENAKRRLVGAAVLVALMVIFVPMLVDDKDNDQLGEPIVIPTPPSFDSRFDASVEPSADEFNRPVPQPQTQVQRQPQVESPPQTHADARDLRPGAVRPAPIEVERLPIKPVAPAPARPTPALAPVQAPTSEKPPSQVSSGVSSSRPETAAKPAGPPPPVPAGAPSWVVQVASLSVEDAATRLRNELRGKGYPAFIEQAKINDATFYRVRVGPEADRARADKMATAIGAETGSAPLVQQYR</sequence>
<feature type="compositionally biased region" description="Low complexity" evidence="1">
    <location>
        <begin position="69"/>
        <end position="79"/>
    </location>
</feature>
<dbReference type="Pfam" id="PF05036">
    <property type="entry name" value="SPOR"/>
    <property type="match status" value="1"/>
</dbReference>
<evidence type="ECO:0000259" key="3">
    <source>
        <dbReference type="PROSITE" id="PS51724"/>
    </source>
</evidence>
<gene>
    <name evidence="4" type="ORF">Thiowin_01917</name>
</gene>
<evidence type="ECO:0000313" key="4">
    <source>
        <dbReference type="EMBL" id="WPL16937.1"/>
    </source>
</evidence>
<dbReference type="SUPFAM" id="SSF110997">
    <property type="entry name" value="Sporulation related repeat"/>
    <property type="match status" value="1"/>
</dbReference>
<keyword evidence="2" id="KW-0472">Membrane</keyword>
<evidence type="ECO:0000256" key="2">
    <source>
        <dbReference type="SAM" id="Phobius"/>
    </source>
</evidence>
<keyword evidence="5" id="KW-1185">Reference proteome</keyword>
<name>A0ABZ0S7R0_9GAMM</name>
<dbReference type="GO" id="GO:0051301">
    <property type="term" value="P:cell division"/>
    <property type="evidence" value="ECO:0007669"/>
    <property type="project" value="UniProtKB-KW"/>
</dbReference>
<protein>
    <submittedName>
        <fullName evidence="4">Cell division protein DedD</fullName>
    </submittedName>
</protein>
<dbReference type="EMBL" id="CP121472">
    <property type="protein sequence ID" value="WPL16937.1"/>
    <property type="molecule type" value="Genomic_DNA"/>
</dbReference>
<keyword evidence="4" id="KW-0132">Cell division</keyword>
<dbReference type="PANTHER" id="PTHR38687:SF1">
    <property type="entry name" value="CELL DIVISION PROTEIN DEDD"/>
    <property type="match status" value="1"/>
</dbReference>
<keyword evidence="4" id="KW-0131">Cell cycle</keyword>
<accession>A0ABZ0S7R0</accession>
<evidence type="ECO:0000256" key="1">
    <source>
        <dbReference type="SAM" id="MobiDB-lite"/>
    </source>
</evidence>
<feature type="compositionally biased region" description="Low complexity" evidence="1">
    <location>
        <begin position="136"/>
        <end position="153"/>
    </location>
</feature>
<feature type="transmembrane region" description="Helical" evidence="2">
    <location>
        <begin position="9"/>
        <end position="27"/>
    </location>
</feature>
<dbReference type="Proteomes" id="UP001432180">
    <property type="component" value="Chromosome"/>
</dbReference>